<organism evidence="2 3">
    <name type="scientific">Desulfurispira natronophila</name>
    <dbReference type="NCBI Taxonomy" id="682562"/>
    <lineage>
        <taxon>Bacteria</taxon>
        <taxon>Pseudomonadati</taxon>
        <taxon>Chrysiogenota</taxon>
        <taxon>Chrysiogenia</taxon>
        <taxon>Chrysiogenales</taxon>
        <taxon>Chrysiogenaceae</taxon>
        <taxon>Desulfurispira</taxon>
    </lineage>
</organism>
<dbReference type="Proteomes" id="UP000528322">
    <property type="component" value="Unassembled WGS sequence"/>
</dbReference>
<accession>A0A7W7Y6C7</accession>
<keyword evidence="3" id="KW-1185">Reference proteome</keyword>
<dbReference type="Pfam" id="PF17033">
    <property type="entry name" value="Peptidase_M99"/>
    <property type="match status" value="1"/>
</dbReference>
<name>A0A7W7Y6C7_9BACT</name>
<comment type="caution">
    <text evidence="2">The sequence shown here is derived from an EMBL/GenBank/DDBJ whole genome shotgun (WGS) entry which is preliminary data.</text>
</comment>
<dbReference type="AlphaFoldDB" id="A0A7W7Y6C7"/>
<gene>
    <name evidence="2" type="ORF">HNR37_002169</name>
</gene>
<dbReference type="RefSeq" id="WP_183734058.1">
    <property type="nucleotide sequence ID" value="NZ_JACHID010000017.1"/>
</dbReference>
<evidence type="ECO:0000259" key="1">
    <source>
        <dbReference type="Pfam" id="PF17033"/>
    </source>
</evidence>
<feature type="domain" description="D,L-carboxypeptidase peptidase" evidence="1">
    <location>
        <begin position="53"/>
        <end position="276"/>
    </location>
</feature>
<evidence type="ECO:0000313" key="2">
    <source>
        <dbReference type="EMBL" id="MBB5022822.1"/>
    </source>
</evidence>
<dbReference type="EMBL" id="JACHID010000017">
    <property type="protein sequence ID" value="MBB5022822.1"/>
    <property type="molecule type" value="Genomic_DNA"/>
</dbReference>
<protein>
    <recommendedName>
        <fullName evidence="1">D,L-carboxypeptidase peptidase domain-containing protein</fullName>
    </recommendedName>
</protein>
<dbReference type="Gene3D" id="3.40.630.10">
    <property type="entry name" value="Zn peptidases"/>
    <property type="match status" value="1"/>
</dbReference>
<dbReference type="InterPro" id="IPR031489">
    <property type="entry name" value="Peptidase_M99"/>
</dbReference>
<proteinExistence type="predicted"/>
<reference evidence="2 3" key="1">
    <citation type="submission" date="2020-08" db="EMBL/GenBank/DDBJ databases">
        <title>Genomic Encyclopedia of Type Strains, Phase IV (KMG-IV): sequencing the most valuable type-strain genomes for metagenomic binning, comparative biology and taxonomic classification.</title>
        <authorList>
            <person name="Goeker M."/>
        </authorList>
    </citation>
    <scope>NUCLEOTIDE SEQUENCE [LARGE SCALE GENOMIC DNA]</scope>
    <source>
        <strain evidence="2 3">DSM 22071</strain>
    </source>
</reference>
<dbReference type="SUPFAM" id="SSF53187">
    <property type="entry name" value="Zn-dependent exopeptidases"/>
    <property type="match status" value="1"/>
</dbReference>
<evidence type="ECO:0000313" key="3">
    <source>
        <dbReference type="Proteomes" id="UP000528322"/>
    </source>
</evidence>
<sequence>MLSQFQRPGFNPWWLKSGLFLLWLLISTPVAQAIPHPDYSFDVYEVPKASKWREGPRILIIGGIHGDEPGGYLAAEYALDGTVSQGKVHIIPRINKRAIILNYRGFHADMNRLFRDDIEPSIPEEYTVRELIRILPQYDYVLSLHDGSGYYHPTYIDSQRNPLRYGQSIIIDTDVYEHTRHGNVCLQCIADEVVAHVNAHKIQDGHRFHVSNHETASEQTSHVEQRTSLTYYTLTRLGIPAFCSEASKLLPDNAHKVYYHMHVIDSFLQATGVGYQAPEHDLASLNQFLDETRTLRAVEIFINDEPRMVPPSARLHLRPGDTIAVGAILGDRKQPWFPDIYGTGNYNDRGITHTVDQETKIVIRSDNQDMGTIQVRLADEPVEYFEVVVDGEQKTLRQGEIVHAHRSFEVLTGTGRQQSDSMVNVQGYVPPGLEGKVPDDRSYALHPKELDWRFSVHRQGLKYRVHGFDDHSYRSTGEVYFTVDDVYGR</sequence>